<evidence type="ECO:0000256" key="1">
    <source>
        <dbReference type="SAM" id="MobiDB-lite"/>
    </source>
</evidence>
<dbReference type="Gene3D" id="2.60.120.260">
    <property type="entry name" value="Galactose-binding domain-like"/>
    <property type="match status" value="1"/>
</dbReference>
<dbReference type="Proteomes" id="UP000199136">
    <property type="component" value="Unassembled WGS sequence"/>
</dbReference>
<name>A0A1I5YQU9_9LACT</name>
<gene>
    <name evidence="3" type="ORF">SAMN04488506_2193</name>
</gene>
<evidence type="ECO:0000256" key="2">
    <source>
        <dbReference type="SAM" id="SignalP"/>
    </source>
</evidence>
<keyword evidence="2" id="KW-0732">Signal</keyword>
<protein>
    <submittedName>
        <fullName evidence="3">Immune inhibitor A peptidase M6</fullName>
    </submittedName>
</protein>
<dbReference type="OrthoDB" id="9805856at2"/>
<evidence type="ECO:0000313" key="3">
    <source>
        <dbReference type="EMBL" id="SFQ46609.1"/>
    </source>
</evidence>
<evidence type="ECO:0000313" key="4">
    <source>
        <dbReference type="Proteomes" id="UP000199136"/>
    </source>
</evidence>
<dbReference type="STRING" id="82801.SAMN04488506_2193"/>
<feature type="signal peptide" evidence="2">
    <location>
        <begin position="1"/>
        <end position="31"/>
    </location>
</feature>
<proteinExistence type="predicted"/>
<feature type="chain" id="PRO_5011756957" evidence="2">
    <location>
        <begin position="32"/>
        <end position="716"/>
    </location>
</feature>
<sequence>MKKKKLASLATLGAVGLSLVSPLVASSPVSAEGTAWDSERYGDTLDVDTYLETLSEDDAFLKEAAQKVQQQTADINFDSAEASSDSAAEENFTYNGGTKLFLDYNLQLKEYTLRSVGENVEIWVANDTGYPEGDPRPDPVVTQAQVDKLRTEFDSNIYPQATSFFGTPDVLDGTNALLESMGIPDDYYAGSEKVMLMVDNVQDENYFDPTYPNYVAGFFWQTLELYTDRNMITVDTSDWENRLDPTYFGTTIHELQHLIHADNDAAEETWINEGMSTFSEYLGGYGHNTGAINYYLDHPENSLVNWDDHRYAETGPETIADYGQVYLFTLYMNDQFGQEFIRDLALSDKQGIESVNETLANHGTGLDFTQLYQNFMAALVLDNDRHGNEEYAFNSIDLREVPVDNAGTPRGITVNFEKSELYEKSGVPAWGGDFKELKFESKIDNISFNGVDFLPQQWQQVADPLNADNTVFWGNQGDEADNRLIFEADLTGVETATLEFDQLLQIEDTWDYGFVQVSTDGGATWESLANENTRSDTADGVYPTIVENLPGFTGVNEEWQEESIDLSAYAGESVLLSFRYLTDWASNEAGWYVDNISIPEIGYANDGSSTDEFKTLDEATGKYVHYTVSFINERVVGNGKGQKTNTKVIEVDPFNVTQEDALQLNQLFQNGKNYMITTYAAPAGKRDPVEFTYEIQLKQNNGNGNGNSGNNGKGNK</sequence>
<dbReference type="RefSeq" id="WP_092481201.1">
    <property type="nucleotide sequence ID" value="NZ_FOXW01000011.1"/>
</dbReference>
<feature type="region of interest" description="Disordered" evidence="1">
    <location>
        <begin position="697"/>
        <end position="716"/>
    </location>
</feature>
<accession>A0A1I5YQU9</accession>
<keyword evidence="4" id="KW-1185">Reference proteome</keyword>
<dbReference type="AlphaFoldDB" id="A0A1I5YQU9"/>
<dbReference type="EMBL" id="FOXW01000011">
    <property type="protein sequence ID" value="SFQ46609.1"/>
    <property type="molecule type" value="Genomic_DNA"/>
</dbReference>
<dbReference type="Pfam" id="PF20773">
    <property type="entry name" value="InhA-like_MAM"/>
    <property type="match status" value="1"/>
</dbReference>
<organism evidence="3 4">
    <name type="scientific">Desemzia incerta</name>
    <dbReference type="NCBI Taxonomy" id="82801"/>
    <lineage>
        <taxon>Bacteria</taxon>
        <taxon>Bacillati</taxon>
        <taxon>Bacillota</taxon>
        <taxon>Bacilli</taxon>
        <taxon>Lactobacillales</taxon>
        <taxon>Carnobacteriaceae</taxon>
        <taxon>Desemzia</taxon>
    </lineage>
</organism>
<reference evidence="3 4" key="1">
    <citation type="submission" date="2016-10" db="EMBL/GenBank/DDBJ databases">
        <authorList>
            <person name="de Groot N.N."/>
        </authorList>
    </citation>
    <scope>NUCLEOTIDE SEQUENCE [LARGE SCALE GENOMIC DNA]</scope>
    <source>
        <strain evidence="3 4">DSM 20581</strain>
    </source>
</reference>
<feature type="compositionally biased region" description="Gly residues" evidence="1">
    <location>
        <begin position="703"/>
        <end position="716"/>
    </location>
</feature>
<dbReference type="NCBIfam" id="NF038128">
    <property type="entry name" value="choice_anch_J"/>
    <property type="match status" value="1"/>
</dbReference>